<gene>
    <name evidence="2" type="ORF">GCM10011614_17630</name>
</gene>
<comment type="caution">
    <text evidence="2">The sequence shown here is derived from an EMBL/GenBank/DDBJ whole genome shotgun (WGS) entry which is preliminary data.</text>
</comment>
<dbReference type="InterPro" id="IPR021830">
    <property type="entry name" value="DUF3422"/>
</dbReference>
<keyword evidence="3" id="KW-1185">Reference proteome</keyword>
<name>A0A918PEM4_9SPHN</name>
<feature type="transmembrane region" description="Helical" evidence="1">
    <location>
        <begin position="397"/>
        <end position="416"/>
    </location>
</feature>
<keyword evidence="1" id="KW-1133">Transmembrane helix</keyword>
<organism evidence="2 3">
    <name type="scientific">Novosphingobium colocasiae</name>
    <dbReference type="NCBI Taxonomy" id="1256513"/>
    <lineage>
        <taxon>Bacteria</taxon>
        <taxon>Pseudomonadati</taxon>
        <taxon>Pseudomonadota</taxon>
        <taxon>Alphaproteobacteria</taxon>
        <taxon>Sphingomonadales</taxon>
        <taxon>Sphingomonadaceae</taxon>
        <taxon>Novosphingobium</taxon>
    </lineage>
</organism>
<dbReference type="Pfam" id="PF11902">
    <property type="entry name" value="DUF3422"/>
    <property type="match status" value="1"/>
</dbReference>
<feature type="transmembrane region" description="Helical" evidence="1">
    <location>
        <begin position="364"/>
        <end position="385"/>
    </location>
</feature>
<sequence>MRAEHPLRRTVVNEMHLRRWPRFTAPASIVQYLRMVEDGDEREAERRALEALGGAPLAPGQRHLISSFAPGIRLCWERHNEATTLTLFLEGTEAVLAMRDDPRLAPALDWAEALPGTVLRATRVAVVADEAQAQALLPRLAFVETDLVSCHVGAQPGSDSGGVRMWSDYVLGDDGFGLLLIAAGDCDRGTLSRTVQGLQELGNYRNLALLGLPDARAGWKVLDGIEAQFDAAFRRMTRSDVSDDSLLDEVSALALALTTQAAAVDFRMSATEAYAGLVEERLADLRVRPCPGFLTLADFTQRRFQPAVRTCSAHRRRTEQLSARLGQFMSLLRTRVETRIENQNARLLASMEQSAARQLRLQQLVEGLSVVALSYYLIALLGHVLEAAEGFAPRLHAHLVLGVLTPVVVLGMWWAIHALKKRMLD</sequence>
<evidence type="ECO:0000313" key="3">
    <source>
        <dbReference type="Proteomes" id="UP000648075"/>
    </source>
</evidence>
<protein>
    <recommendedName>
        <fullName evidence="4">DUF3422 domain-containing protein</fullName>
    </recommendedName>
</protein>
<dbReference type="AlphaFoldDB" id="A0A918PEM4"/>
<dbReference type="EMBL" id="BMZA01000005">
    <property type="protein sequence ID" value="GGZ03202.1"/>
    <property type="molecule type" value="Genomic_DNA"/>
</dbReference>
<keyword evidence="1" id="KW-0472">Membrane</keyword>
<evidence type="ECO:0008006" key="4">
    <source>
        <dbReference type="Google" id="ProtNLM"/>
    </source>
</evidence>
<reference evidence="2" key="1">
    <citation type="journal article" date="2014" name="Int. J. Syst. Evol. Microbiol.">
        <title>Complete genome sequence of Corynebacterium casei LMG S-19264T (=DSM 44701T), isolated from a smear-ripened cheese.</title>
        <authorList>
            <consortium name="US DOE Joint Genome Institute (JGI-PGF)"/>
            <person name="Walter F."/>
            <person name="Albersmeier A."/>
            <person name="Kalinowski J."/>
            <person name="Ruckert C."/>
        </authorList>
    </citation>
    <scope>NUCLEOTIDE SEQUENCE</scope>
    <source>
        <strain evidence="2">KCTC 32255</strain>
    </source>
</reference>
<reference evidence="2" key="2">
    <citation type="submission" date="2020-09" db="EMBL/GenBank/DDBJ databases">
        <authorList>
            <person name="Sun Q."/>
            <person name="Kim S."/>
        </authorList>
    </citation>
    <scope>NUCLEOTIDE SEQUENCE</scope>
    <source>
        <strain evidence="2">KCTC 32255</strain>
    </source>
</reference>
<dbReference type="RefSeq" id="WP_189620829.1">
    <property type="nucleotide sequence ID" value="NZ_BMZA01000005.1"/>
</dbReference>
<accession>A0A918PEM4</accession>
<dbReference type="Proteomes" id="UP000648075">
    <property type="component" value="Unassembled WGS sequence"/>
</dbReference>
<keyword evidence="1" id="KW-0812">Transmembrane</keyword>
<evidence type="ECO:0000313" key="2">
    <source>
        <dbReference type="EMBL" id="GGZ03202.1"/>
    </source>
</evidence>
<proteinExistence type="predicted"/>
<evidence type="ECO:0000256" key="1">
    <source>
        <dbReference type="SAM" id="Phobius"/>
    </source>
</evidence>